<keyword evidence="1" id="KW-0004">4Fe-4S</keyword>
<dbReference type="GO" id="GO:0006284">
    <property type="term" value="P:base-excision repair"/>
    <property type="evidence" value="ECO:0007669"/>
    <property type="project" value="InterPro"/>
</dbReference>
<dbReference type="Gene3D" id="1.10.1670.10">
    <property type="entry name" value="Helix-hairpin-Helix base-excision DNA repair enzymes (C-terminal)"/>
    <property type="match status" value="1"/>
</dbReference>
<dbReference type="InterPro" id="IPR003265">
    <property type="entry name" value="HhH-GPD_domain"/>
</dbReference>
<evidence type="ECO:0000256" key="3">
    <source>
        <dbReference type="ARBA" id="ARBA00023004"/>
    </source>
</evidence>
<dbReference type="CDD" id="cd00056">
    <property type="entry name" value="ENDO3c"/>
    <property type="match status" value="1"/>
</dbReference>
<dbReference type="PIRSF" id="PIRSF001435">
    <property type="entry name" value="Nth"/>
    <property type="match status" value="1"/>
</dbReference>
<evidence type="ECO:0000256" key="1">
    <source>
        <dbReference type="ARBA" id="ARBA00022485"/>
    </source>
</evidence>
<dbReference type="InterPro" id="IPR011257">
    <property type="entry name" value="DNA_glycosylase"/>
</dbReference>
<dbReference type="EMBL" id="BARW01012087">
    <property type="protein sequence ID" value="GAI80231.1"/>
    <property type="molecule type" value="Genomic_DNA"/>
</dbReference>
<dbReference type="GO" id="GO:0051539">
    <property type="term" value="F:4 iron, 4 sulfur cluster binding"/>
    <property type="evidence" value="ECO:0007669"/>
    <property type="project" value="UniProtKB-KW"/>
</dbReference>
<evidence type="ECO:0000256" key="2">
    <source>
        <dbReference type="ARBA" id="ARBA00022723"/>
    </source>
</evidence>
<name>X1SM55_9ZZZZ</name>
<keyword evidence="4" id="KW-0411">Iron-sulfur</keyword>
<dbReference type="PANTHER" id="PTHR10359">
    <property type="entry name" value="A/G-SPECIFIC ADENINE GLYCOSYLASE/ENDONUCLEASE III"/>
    <property type="match status" value="1"/>
</dbReference>
<dbReference type="Pfam" id="PF00730">
    <property type="entry name" value="HhH-GPD"/>
    <property type="match status" value="1"/>
</dbReference>
<dbReference type="PANTHER" id="PTHR10359:SF19">
    <property type="entry name" value="DNA REPAIR GLYCOSYLASE MJ1434-RELATED"/>
    <property type="match status" value="1"/>
</dbReference>
<organism evidence="6">
    <name type="scientific">marine sediment metagenome</name>
    <dbReference type="NCBI Taxonomy" id="412755"/>
    <lineage>
        <taxon>unclassified sequences</taxon>
        <taxon>metagenomes</taxon>
        <taxon>ecological metagenomes</taxon>
    </lineage>
</organism>
<dbReference type="GO" id="GO:0003824">
    <property type="term" value="F:catalytic activity"/>
    <property type="evidence" value="ECO:0007669"/>
    <property type="project" value="InterPro"/>
</dbReference>
<dbReference type="SUPFAM" id="SSF48150">
    <property type="entry name" value="DNA-glycosylase"/>
    <property type="match status" value="1"/>
</dbReference>
<evidence type="ECO:0000259" key="5">
    <source>
        <dbReference type="SMART" id="SM00478"/>
    </source>
</evidence>
<evidence type="ECO:0000313" key="6">
    <source>
        <dbReference type="EMBL" id="GAI80231.1"/>
    </source>
</evidence>
<protein>
    <recommendedName>
        <fullName evidence="5">HhH-GPD domain-containing protein</fullName>
    </recommendedName>
</protein>
<dbReference type="Gene3D" id="1.10.340.30">
    <property type="entry name" value="Hypothetical protein, domain 2"/>
    <property type="match status" value="1"/>
</dbReference>
<feature type="non-terminal residue" evidence="6">
    <location>
        <position position="1"/>
    </location>
</feature>
<dbReference type="GO" id="GO:0046872">
    <property type="term" value="F:metal ion binding"/>
    <property type="evidence" value="ECO:0007669"/>
    <property type="project" value="UniProtKB-KW"/>
</dbReference>
<keyword evidence="2" id="KW-0479">Metal-binding</keyword>
<evidence type="ECO:0000256" key="4">
    <source>
        <dbReference type="ARBA" id="ARBA00023014"/>
    </source>
</evidence>
<sequence>KEKLVKLYNVLYKSFGPQHWWPARTKFEIIVGAILTQNTAWSNVEKAIRNLAREGLLNSTSIKDIKKKKLANLIKSSGYYNIKAGSLKNFVNFLFRRYGGSLGKMFRQDMQSLRKELLDVKGLGRETVDSILLYAGRKPIFIIDAYTRRILSRHNIVHSDSDYDSVQQLFMNNLPLEESLFGEYHALLVKLAKDVCKNKPECRFCPAKNVL</sequence>
<feature type="domain" description="HhH-GPD" evidence="5">
    <location>
        <begin position="35"/>
        <end position="194"/>
    </location>
</feature>
<comment type="caution">
    <text evidence="6">The sequence shown here is derived from an EMBL/GenBank/DDBJ whole genome shotgun (WGS) entry which is preliminary data.</text>
</comment>
<reference evidence="6" key="1">
    <citation type="journal article" date="2014" name="Front. Microbiol.">
        <title>High frequency of phylogenetically diverse reductive dehalogenase-homologous genes in deep subseafloor sedimentary metagenomes.</title>
        <authorList>
            <person name="Kawai M."/>
            <person name="Futagami T."/>
            <person name="Toyoda A."/>
            <person name="Takaki Y."/>
            <person name="Nishi S."/>
            <person name="Hori S."/>
            <person name="Arai W."/>
            <person name="Tsubouchi T."/>
            <person name="Morono Y."/>
            <person name="Uchiyama I."/>
            <person name="Ito T."/>
            <person name="Fujiyama A."/>
            <person name="Inagaki F."/>
            <person name="Takami H."/>
        </authorList>
    </citation>
    <scope>NUCLEOTIDE SEQUENCE</scope>
    <source>
        <strain evidence="6">Expedition CK06-06</strain>
    </source>
</reference>
<dbReference type="SMART" id="SM00478">
    <property type="entry name" value="ENDO3c"/>
    <property type="match status" value="1"/>
</dbReference>
<dbReference type="AlphaFoldDB" id="X1SM55"/>
<dbReference type="InterPro" id="IPR023170">
    <property type="entry name" value="HhH_base_excis_C"/>
</dbReference>
<keyword evidence="3" id="KW-0408">Iron</keyword>
<accession>X1SM55</accession>
<gene>
    <name evidence="6" type="ORF">S12H4_22962</name>
</gene>
<proteinExistence type="predicted"/>